<keyword evidence="3" id="KW-1185">Reference proteome</keyword>
<dbReference type="GO" id="GO:0030151">
    <property type="term" value="F:molybdenum ion binding"/>
    <property type="evidence" value="ECO:0007669"/>
    <property type="project" value="InterPro"/>
</dbReference>
<sequence>MLPQRLGEVRVLSKSTCATPLAALREGDKPTVPSFYLRSDVECLSLSAECGIVGDQRAVPSHQTRQRDILFADPVLLREVGSIHTNKSLQSGTQDKPCNIGQNVTLAEGDVPVSTWCVGDMIEIGSPDNAALVRITSTRRPCPKNNNVHGEGTGAHMDKRGLGGIFGTVVRDGTIRPGDAVMLVERLQSQWTCAQVHISLYGPAAQSTTPQELQEIVALEYLEGPRYKSVAQKRLKELEALAASSRWQWEAFALLAVSLVAMQVFRRWNVGAR</sequence>
<comment type="caution">
    <text evidence="2">The sequence shown here is derived from an EMBL/GenBank/DDBJ whole genome shotgun (WGS) entry which is preliminary data.</text>
</comment>
<name>A0A812JEV1_SYMPI</name>
<dbReference type="PANTHER" id="PTHR30212:SF2">
    <property type="entry name" value="PROTEIN YIIM"/>
    <property type="match status" value="1"/>
</dbReference>
<dbReference type="InterPro" id="IPR052353">
    <property type="entry name" value="Benzoxazolinone_Detox_Enz"/>
</dbReference>
<evidence type="ECO:0000313" key="2">
    <source>
        <dbReference type="EMBL" id="CAE7201068.1"/>
    </source>
</evidence>
<accession>A0A812JEV1</accession>
<feature type="domain" description="MOSC" evidence="1">
    <location>
        <begin position="29"/>
        <end position="184"/>
    </location>
</feature>
<dbReference type="Gene3D" id="2.40.33.20">
    <property type="entry name" value="PK beta-barrel domain-like"/>
    <property type="match status" value="1"/>
</dbReference>
<protein>
    <recommendedName>
        <fullName evidence="1">MOSC domain-containing protein</fullName>
    </recommendedName>
</protein>
<dbReference type="AlphaFoldDB" id="A0A812JEV1"/>
<dbReference type="EMBL" id="CAJNIZ010001843">
    <property type="protein sequence ID" value="CAE7201068.1"/>
    <property type="molecule type" value="Genomic_DNA"/>
</dbReference>
<dbReference type="InterPro" id="IPR005302">
    <property type="entry name" value="MoCF_Sase_C"/>
</dbReference>
<dbReference type="PROSITE" id="PS51340">
    <property type="entry name" value="MOSC"/>
    <property type="match status" value="1"/>
</dbReference>
<organism evidence="2 3">
    <name type="scientific">Symbiodinium pilosum</name>
    <name type="common">Dinoflagellate</name>
    <dbReference type="NCBI Taxonomy" id="2952"/>
    <lineage>
        <taxon>Eukaryota</taxon>
        <taxon>Sar</taxon>
        <taxon>Alveolata</taxon>
        <taxon>Dinophyceae</taxon>
        <taxon>Suessiales</taxon>
        <taxon>Symbiodiniaceae</taxon>
        <taxon>Symbiodinium</taxon>
    </lineage>
</organism>
<proteinExistence type="predicted"/>
<evidence type="ECO:0000313" key="3">
    <source>
        <dbReference type="Proteomes" id="UP000649617"/>
    </source>
</evidence>
<dbReference type="GO" id="GO:0003824">
    <property type="term" value="F:catalytic activity"/>
    <property type="evidence" value="ECO:0007669"/>
    <property type="project" value="InterPro"/>
</dbReference>
<dbReference type="PANTHER" id="PTHR30212">
    <property type="entry name" value="PROTEIN YIIM"/>
    <property type="match status" value="1"/>
</dbReference>
<dbReference type="SUPFAM" id="SSF50800">
    <property type="entry name" value="PK beta-barrel domain-like"/>
    <property type="match status" value="1"/>
</dbReference>
<reference evidence="2" key="1">
    <citation type="submission" date="2021-02" db="EMBL/GenBank/DDBJ databases">
        <authorList>
            <person name="Dougan E. K."/>
            <person name="Rhodes N."/>
            <person name="Thang M."/>
            <person name="Chan C."/>
        </authorList>
    </citation>
    <scope>NUCLEOTIDE SEQUENCE</scope>
</reference>
<evidence type="ECO:0000259" key="1">
    <source>
        <dbReference type="PROSITE" id="PS51340"/>
    </source>
</evidence>
<dbReference type="GO" id="GO:0030170">
    <property type="term" value="F:pyridoxal phosphate binding"/>
    <property type="evidence" value="ECO:0007669"/>
    <property type="project" value="InterPro"/>
</dbReference>
<dbReference type="OrthoDB" id="5390at2759"/>
<gene>
    <name evidence="2" type="ORF">SPIL2461_LOCUS1806</name>
</gene>
<dbReference type="Proteomes" id="UP000649617">
    <property type="component" value="Unassembled WGS sequence"/>
</dbReference>
<dbReference type="Pfam" id="PF03473">
    <property type="entry name" value="MOSC"/>
    <property type="match status" value="1"/>
</dbReference>
<dbReference type="InterPro" id="IPR011037">
    <property type="entry name" value="Pyrv_Knase-like_insert_dom_sf"/>
</dbReference>